<feature type="compositionally biased region" description="Polar residues" evidence="2">
    <location>
        <begin position="281"/>
        <end position="299"/>
    </location>
</feature>
<dbReference type="EMBL" id="KB822725">
    <property type="protein sequence ID" value="ETN36505.1"/>
    <property type="molecule type" value="Genomic_DNA"/>
</dbReference>
<feature type="compositionally biased region" description="Low complexity" evidence="2">
    <location>
        <begin position="91"/>
        <end position="102"/>
    </location>
</feature>
<feature type="region of interest" description="Disordered" evidence="2">
    <location>
        <begin position="281"/>
        <end position="572"/>
    </location>
</feature>
<proteinExistence type="predicted"/>
<dbReference type="Proteomes" id="UP000030752">
    <property type="component" value="Unassembled WGS sequence"/>
</dbReference>
<keyword evidence="5" id="KW-1185">Reference proteome</keyword>
<dbReference type="VEuPathDB" id="FungiDB:HMPREF1541_08783"/>
<dbReference type="InterPro" id="IPR015940">
    <property type="entry name" value="UBA"/>
</dbReference>
<dbReference type="SUPFAM" id="SSF46565">
    <property type="entry name" value="Chaperone J-domain"/>
    <property type="match status" value="1"/>
</dbReference>
<dbReference type="SMART" id="SM00165">
    <property type="entry name" value="UBA"/>
    <property type="match status" value="1"/>
</dbReference>
<keyword evidence="1" id="KW-0802">TPR repeat</keyword>
<dbReference type="GO" id="GO:0072583">
    <property type="term" value="P:clathrin-dependent endocytosis"/>
    <property type="evidence" value="ECO:0007669"/>
    <property type="project" value="TreeGrafter"/>
</dbReference>
<accession>W2RJI8</accession>
<dbReference type="SUPFAM" id="SSF46934">
    <property type="entry name" value="UBA-like"/>
    <property type="match status" value="1"/>
</dbReference>
<dbReference type="InterPro" id="IPR019734">
    <property type="entry name" value="TPR_rpt"/>
</dbReference>
<dbReference type="eggNOG" id="KOG1124">
    <property type="taxonomic scope" value="Eukaryota"/>
</dbReference>
<organism evidence="4 5">
    <name type="scientific">Cyphellophora europaea (strain CBS 101466)</name>
    <name type="common">Phialophora europaea</name>
    <dbReference type="NCBI Taxonomy" id="1220924"/>
    <lineage>
        <taxon>Eukaryota</taxon>
        <taxon>Fungi</taxon>
        <taxon>Dikarya</taxon>
        <taxon>Ascomycota</taxon>
        <taxon>Pezizomycotina</taxon>
        <taxon>Eurotiomycetes</taxon>
        <taxon>Chaetothyriomycetidae</taxon>
        <taxon>Chaetothyriales</taxon>
        <taxon>Cyphellophoraceae</taxon>
        <taxon>Cyphellophora</taxon>
    </lineage>
</organism>
<dbReference type="PANTHER" id="PTHR23172:SF19">
    <property type="entry name" value="J DOMAIN-CONTAINING PROTEIN"/>
    <property type="match status" value="1"/>
</dbReference>
<evidence type="ECO:0000313" key="5">
    <source>
        <dbReference type="Proteomes" id="UP000030752"/>
    </source>
</evidence>
<dbReference type="RefSeq" id="XP_008721323.1">
    <property type="nucleotide sequence ID" value="XM_008723101.1"/>
</dbReference>
<dbReference type="PROSITE" id="PS50005">
    <property type="entry name" value="TPR"/>
    <property type="match status" value="1"/>
</dbReference>
<evidence type="ECO:0000256" key="1">
    <source>
        <dbReference type="PROSITE-ProRule" id="PRU00339"/>
    </source>
</evidence>
<feature type="compositionally biased region" description="Polar residues" evidence="2">
    <location>
        <begin position="11"/>
        <end position="33"/>
    </location>
</feature>
<dbReference type="Gene3D" id="1.25.40.10">
    <property type="entry name" value="Tetratricopeptide repeat domain"/>
    <property type="match status" value="1"/>
</dbReference>
<feature type="domain" description="UBA" evidence="3">
    <location>
        <begin position="240"/>
        <end position="282"/>
    </location>
</feature>
<dbReference type="Gene3D" id="1.10.287.110">
    <property type="entry name" value="DnaJ domain"/>
    <property type="match status" value="1"/>
</dbReference>
<dbReference type="GO" id="GO:0031982">
    <property type="term" value="C:vesicle"/>
    <property type="evidence" value="ECO:0007669"/>
    <property type="project" value="TreeGrafter"/>
</dbReference>
<feature type="region of interest" description="Disordered" evidence="2">
    <location>
        <begin position="1"/>
        <end position="250"/>
    </location>
</feature>
<feature type="compositionally biased region" description="Polar residues" evidence="2">
    <location>
        <begin position="63"/>
        <end position="83"/>
    </location>
</feature>
<evidence type="ECO:0000256" key="2">
    <source>
        <dbReference type="SAM" id="MobiDB-lite"/>
    </source>
</evidence>
<dbReference type="FunFam" id="1.10.287.110:FF:000002">
    <property type="entry name" value="putative tyrosine-protein phosphatase auxilin isoform X2"/>
    <property type="match status" value="1"/>
</dbReference>
<feature type="repeat" description="TPR" evidence="1">
    <location>
        <begin position="578"/>
        <end position="611"/>
    </location>
</feature>
<feature type="compositionally biased region" description="Low complexity" evidence="2">
    <location>
        <begin position="496"/>
        <end position="507"/>
    </location>
</feature>
<gene>
    <name evidence="4" type="ORF">HMPREF1541_08783</name>
</gene>
<feature type="compositionally biased region" description="Pro residues" evidence="2">
    <location>
        <begin position="538"/>
        <end position="551"/>
    </location>
</feature>
<feature type="compositionally biased region" description="Pro residues" evidence="2">
    <location>
        <begin position="156"/>
        <end position="168"/>
    </location>
</feature>
<dbReference type="Gene3D" id="1.10.8.10">
    <property type="entry name" value="DNA helicase RuvA subunit, C-terminal domain"/>
    <property type="match status" value="1"/>
</dbReference>
<dbReference type="SUPFAM" id="SSF48452">
    <property type="entry name" value="TPR-like"/>
    <property type="match status" value="1"/>
</dbReference>
<dbReference type="PROSITE" id="PS50030">
    <property type="entry name" value="UBA"/>
    <property type="match status" value="1"/>
</dbReference>
<evidence type="ECO:0000259" key="3">
    <source>
        <dbReference type="PROSITE" id="PS50030"/>
    </source>
</evidence>
<dbReference type="InterPro" id="IPR036869">
    <property type="entry name" value="J_dom_sf"/>
</dbReference>
<reference evidence="4 5" key="1">
    <citation type="submission" date="2013-03" db="EMBL/GenBank/DDBJ databases">
        <title>The Genome Sequence of Phialophora europaea CBS 101466.</title>
        <authorList>
            <consortium name="The Broad Institute Genomics Platform"/>
            <person name="Cuomo C."/>
            <person name="de Hoog S."/>
            <person name="Gorbushina A."/>
            <person name="Walker B."/>
            <person name="Young S.K."/>
            <person name="Zeng Q."/>
            <person name="Gargeya S."/>
            <person name="Fitzgerald M."/>
            <person name="Haas B."/>
            <person name="Abouelleil A."/>
            <person name="Allen A.W."/>
            <person name="Alvarado L."/>
            <person name="Arachchi H.M."/>
            <person name="Berlin A.M."/>
            <person name="Chapman S.B."/>
            <person name="Gainer-Dewar J."/>
            <person name="Goldberg J."/>
            <person name="Griggs A."/>
            <person name="Gujja S."/>
            <person name="Hansen M."/>
            <person name="Howarth C."/>
            <person name="Imamovic A."/>
            <person name="Ireland A."/>
            <person name="Larimer J."/>
            <person name="McCowan C."/>
            <person name="Murphy C."/>
            <person name="Pearson M."/>
            <person name="Poon T.W."/>
            <person name="Priest M."/>
            <person name="Roberts A."/>
            <person name="Saif S."/>
            <person name="Shea T."/>
            <person name="Sisk P."/>
            <person name="Sykes S."/>
            <person name="Wortman J."/>
            <person name="Nusbaum C."/>
            <person name="Birren B."/>
        </authorList>
    </citation>
    <scope>NUCLEOTIDE SEQUENCE [LARGE SCALE GENOMIC DNA]</scope>
    <source>
        <strain evidence="4 5">CBS 101466</strain>
    </source>
</reference>
<dbReference type="OrthoDB" id="1717591at2759"/>
<dbReference type="HOGENOM" id="CLU_005723_0_0_1"/>
<dbReference type="GO" id="GO:0030276">
    <property type="term" value="F:clathrin binding"/>
    <property type="evidence" value="ECO:0007669"/>
    <property type="project" value="TreeGrafter"/>
</dbReference>
<name>W2RJI8_CYPE1</name>
<feature type="region of interest" description="Disordered" evidence="2">
    <location>
        <begin position="715"/>
        <end position="752"/>
    </location>
</feature>
<dbReference type="eggNOG" id="KOG0431">
    <property type="taxonomic scope" value="Eukaryota"/>
</dbReference>
<dbReference type="GO" id="GO:0005737">
    <property type="term" value="C:cytoplasm"/>
    <property type="evidence" value="ECO:0007669"/>
    <property type="project" value="TreeGrafter"/>
</dbReference>
<dbReference type="InterPro" id="IPR009060">
    <property type="entry name" value="UBA-like_sf"/>
</dbReference>
<sequence length="871" mass="93751">MDDLAGLDWSKGSSSQKPANANYTLNPSFSSLKPTPPVSGRASPLNNTPSNPPSKSATPANDSFANLVSWSASPNPSNLSLQEQQKRLAELKLQQQSQQKSQYANGDDAFWNNLGSGRSTPAIESHKNGKPAPADAPQDVDDFLAAFNSSSAQQPKPAPASTPAPAAPAPQSSQFPDDDDDPFGLSEFQQREARRTQTVATLAEDDDDVLGLLGRPVDPSKRKPDLDEEQQPVKPSKNAHPQDRAVAELVDMGFPVDKARQALETTASGIDIQAAVSSLLNAAHQQARESSQNRNTGRNGHTDDVPRRGRGGLKTSRRHVEDNESPVMQRRGQPQAEKDPSQMAAEFGTNFFKTANSLWKQGAKKMQQAVQEFNSDSDTGGQPKWMREVESSSSQAHANGGESAGRQRRRSSTGKRKEQSATDEAMMLEAQRPTPPPRATKRRPEVPVDSSADTSRDHSPAVPSRLRESASPQPAFLRQQQARPSPQPAVSRTVLQRQANEEQAAQAYVSSARRRKPAVHPAAVASEPDLFDTSSKAAPPPGPAISRPAPPKAARIATRPAAPKRTIPSIPPMSLKASHTAREAGNTHFKRGDYSSAHDSYSSSLKHLPSEHPLTLVLLTNHALTALKVGEPKMAIADCDVAITLIGVSKGESETVDFLDGSPAKPMRDYYGKALMRKAEALEQMERWADAAVIWKEAVEGGHGGAASMQGRLRAEKAANPPPKPSAKPAAAIEKKPPPRRPAAKPSGDSAAVSRLRAANAAADKADDEKFALSDSVDLKINNWRNGKQDNLRALLGSLDTVLWPEAGWKKISMADLVLPGKVKVQYMKGIAKVHPDKIPTDATTEQRMISAAVFATLNEAWDKFKTSNGL</sequence>
<dbReference type="InParanoid" id="W2RJI8"/>
<dbReference type="STRING" id="1220924.W2RJI8"/>
<dbReference type="GeneID" id="19976122"/>
<feature type="compositionally biased region" description="Basic residues" evidence="2">
    <location>
        <begin position="308"/>
        <end position="317"/>
    </location>
</feature>
<protein>
    <recommendedName>
        <fullName evidence="3">UBA domain-containing protein</fullName>
    </recommendedName>
</protein>
<dbReference type="PANTHER" id="PTHR23172">
    <property type="entry name" value="AUXILIN/CYCLIN G-ASSOCIATED KINASE-RELATED"/>
    <property type="match status" value="1"/>
</dbReference>
<dbReference type="AlphaFoldDB" id="W2RJI8"/>
<dbReference type="FunFam" id="1.25.40.10:FF:000354">
    <property type="entry name" value="UBA domain-containing protein 7"/>
    <property type="match status" value="1"/>
</dbReference>
<feature type="compositionally biased region" description="Polar residues" evidence="2">
    <location>
        <begin position="368"/>
        <end position="380"/>
    </location>
</feature>
<dbReference type="GO" id="GO:0072318">
    <property type="term" value="P:clathrin coat disassembly"/>
    <property type="evidence" value="ECO:0007669"/>
    <property type="project" value="TreeGrafter"/>
</dbReference>
<dbReference type="InterPro" id="IPR011990">
    <property type="entry name" value="TPR-like_helical_dom_sf"/>
</dbReference>
<evidence type="ECO:0000313" key="4">
    <source>
        <dbReference type="EMBL" id="ETN36505.1"/>
    </source>
</evidence>
<feature type="compositionally biased region" description="Low complexity" evidence="2">
    <location>
        <begin position="42"/>
        <end position="61"/>
    </location>
</feature>